<evidence type="ECO:0000259" key="2">
    <source>
        <dbReference type="Pfam" id="PF02492"/>
    </source>
</evidence>
<feature type="domain" description="CobW/HypB/UreG nucleotide-binding" evidence="2">
    <location>
        <begin position="16"/>
        <end position="184"/>
    </location>
</feature>
<dbReference type="InterPro" id="IPR003495">
    <property type="entry name" value="CobW/HypB/UreG_nucleotide-bd"/>
</dbReference>
<evidence type="ECO:0000313" key="4">
    <source>
        <dbReference type="Proteomes" id="UP000037460"/>
    </source>
</evidence>
<dbReference type="PANTHER" id="PTHR13748:SF31">
    <property type="entry name" value="ZINC-REGULATED GTPASE METALLOPROTEIN ACTIVATOR 1A-RELATED"/>
    <property type="match status" value="1"/>
</dbReference>
<dbReference type="EMBL" id="JWZX01001678">
    <property type="protein sequence ID" value="KOO32816.1"/>
    <property type="molecule type" value="Genomic_DNA"/>
</dbReference>
<name>A0A0M0K1Q7_9EUKA</name>
<keyword evidence="4" id="KW-1185">Reference proteome</keyword>
<dbReference type="Proteomes" id="UP000037460">
    <property type="component" value="Unassembled WGS sequence"/>
</dbReference>
<protein>
    <submittedName>
        <fullName evidence="3">Cobw domain-containing protein 1</fullName>
    </submittedName>
</protein>
<comment type="caution">
    <text evidence="3">The sequence shown here is derived from an EMBL/GenBank/DDBJ whole genome shotgun (WGS) entry which is preliminary data.</text>
</comment>
<organism evidence="3 4">
    <name type="scientific">Chrysochromulina tobinii</name>
    <dbReference type="NCBI Taxonomy" id="1460289"/>
    <lineage>
        <taxon>Eukaryota</taxon>
        <taxon>Haptista</taxon>
        <taxon>Haptophyta</taxon>
        <taxon>Prymnesiophyceae</taxon>
        <taxon>Prymnesiales</taxon>
        <taxon>Chrysochromulinaceae</taxon>
        <taxon>Chrysochromulina</taxon>
    </lineage>
</organism>
<sequence length="241" mass="25506">MSTSDSADELSTASVPVTIITGFLGAGKTTLLRHVLATPHGLRIAVIQNELSAVKGLETSTVVGPNGERFNEWLELANGCVCCAVRDDLVNGIEQLMAVRGRFDYILVETDGMADPGPVAESFWLDQELESPLRLDGIVCVVDAINLPRQLRELEACRQIGCADAIILNKMDAVEEAARAAAEADAASDSAVDAMDEDASTAALDARSEAIADTLRACRADGASTTEDVEETAGRLVNRTT</sequence>
<dbReference type="GO" id="GO:0005737">
    <property type="term" value="C:cytoplasm"/>
    <property type="evidence" value="ECO:0007669"/>
    <property type="project" value="TreeGrafter"/>
</dbReference>
<dbReference type="SUPFAM" id="SSF52540">
    <property type="entry name" value="P-loop containing nucleoside triphosphate hydrolases"/>
    <property type="match status" value="1"/>
</dbReference>
<reference evidence="4" key="1">
    <citation type="journal article" date="2015" name="PLoS Genet.">
        <title>Genome Sequence and Transcriptome Analyses of Chrysochromulina tobin: Metabolic Tools for Enhanced Algal Fitness in the Prominent Order Prymnesiales (Haptophyceae).</title>
        <authorList>
            <person name="Hovde B.T."/>
            <person name="Deodato C.R."/>
            <person name="Hunsperger H.M."/>
            <person name="Ryken S.A."/>
            <person name="Yost W."/>
            <person name="Jha R.K."/>
            <person name="Patterson J."/>
            <person name="Monnat R.J. Jr."/>
            <person name="Barlow S.B."/>
            <person name="Starkenburg S.R."/>
            <person name="Cattolico R.A."/>
        </authorList>
    </citation>
    <scope>NUCLEOTIDE SEQUENCE</scope>
    <source>
        <strain evidence="4">CCMP291</strain>
    </source>
</reference>
<gene>
    <name evidence="3" type="ORF">Ctob_012623</name>
</gene>
<evidence type="ECO:0000256" key="1">
    <source>
        <dbReference type="SAM" id="MobiDB-lite"/>
    </source>
</evidence>
<accession>A0A0M0K1Q7</accession>
<dbReference type="Gene3D" id="3.40.50.300">
    <property type="entry name" value="P-loop containing nucleotide triphosphate hydrolases"/>
    <property type="match status" value="1"/>
</dbReference>
<dbReference type="CDD" id="cd03112">
    <property type="entry name" value="CobW-like"/>
    <property type="match status" value="1"/>
</dbReference>
<dbReference type="AlphaFoldDB" id="A0A0M0K1Q7"/>
<dbReference type="InterPro" id="IPR051316">
    <property type="entry name" value="Zinc-reg_GTPase_activator"/>
</dbReference>
<proteinExistence type="predicted"/>
<dbReference type="OrthoDB" id="258627at2759"/>
<dbReference type="Pfam" id="PF02492">
    <property type="entry name" value="cobW"/>
    <property type="match status" value="1"/>
</dbReference>
<feature type="region of interest" description="Disordered" evidence="1">
    <location>
        <begin position="221"/>
        <end position="241"/>
    </location>
</feature>
<dbReference type="InterPro" id="IPR027417">
    <property type="entry name" value="P-loop_NTPase"/>
</dbReference>
<evidence type="ECO:0000313" key="3">
    <source>
        <dbReference type="EMBL" id="KOO32816.1"/>
    </source>
</evidence>
<dbReference type="PANTHER" id="PTHR13748">
    <property type="entry name" value="COBW-RELATED"/>
    <property type="match status" value="1"/>
</dbReference>